<protein>
    <recommendedName>
        <fullName evidence="2">Single-stranded-DNA-specific exonuclease RecJ</fullName>
    </recommendedName>
</protein>
<keyword evidence="3" id="KW-0540">Nuclease</keyword>
<proteinExistence type="inferred from homology"/>
<dbReference type="Pfam" id="PF01368">
    <property type="entry name" value="DHH"/>
    <property type="match status" value="1"/>
</dbReference>
<feature type="domain" description="DDH" evidence="6">
    <location>
        <begin position="86"/>
        <end position="229"/>
    </location>
</feature>
<evidence type="ECO:0000256" key="3">
    <source>
        <dbReference type="ARBA" id="ARBA00022722"/>
    </source>
</evidence>
<dbReference type="InterPro" id="IPR041122">
    <property type="entry name" value="RecJ_OB"/>
</dbReference>
<keyword evidence="5 10" id="KW-0269">Exonuclease</keyword>
<feature type="domain" description="RecJ OB" evidence="9">
    <location>
        <begin position="464"/>
        <end position="570"/>
    </location>
</feature>
<dbReference type="OrthoDB" id="9809852at2"/>
<dbReference type="AlphaFoldDB" id="E0IDY5"/>
<dbReference type="InterPro" id="IPR051673">
    <property type="entry name" value="SSDNA_exonuclease_RecJ"/>
</dbReference>
<dbReference type="Pfam" id="PF02272">
    <property type="entry name" value="DHHA1"/>
    <property type="match status" value="1"/>
</dbReference>
<dbReference type="InterPro" id="IPR003156">
    <property type="entry name" value="DHHA1_dom"/>
</dbReference>
<evidence type="ECO:0000259" key="8">
    <source>
        <dbReference type="Pfam" id="PF10141"/>
    </source>
</evidence>
<evidence type="ECO:0000259" key="6">
    <source>
        <dbReference type="Pfam" id="PF01368"/>
    </source>
</evidence>
<dbReference type="InterPro" id="IPR038763">
    <property type="entry name" value="DHH_sf"/>
</dbReference>
<keyword evidence="11" id="KW-1185">Reference proteome</keyword>
<dbReference type="GO" id="GO:0008409">
    <property type="term" value="F:5'-3' exonuclease activity"/>
    <property type="evidence" value="ECO:0007669"/>
    <property type="project" value="InterPro"/>
</dbReference>
<dbReference type="GO" id="GO:0003676">
    <property type="term" value="F:nucleic acid binding"/>
    <property type="evidence" value="ECO:0007669"/>
    <property type="project" value="InterPro"/>
</dbReference>
<comment type="similarity">
    <text evidence="1">Belongs to the RecJ family.</text>
</comment>
<dbReference type="eggNOG" id="COG0608">
    <property type="taxonomic scope" value="Bacteria"/>
</dbReference>
<dbReference type="PANTHER" id="PTHR30255">
    <property type="entry name" value="SINGLE-STRANDED-DNA-SPECIFIC EXONUCLEASE RECJ"/>
    <property type="match status" value="1"/>
</dbReference>
<reference evidence="10 11" key="1">
    <citation type="submission" date="2010-07" db="EMBL/GenBank/DDBJ databases">
        <title>The draft genome of Paenibacillus curdlanolyticus YK9.</title>
        <authorList>
            <consortium name="US DOE Joint Genome Institute (JGI-PGF)"/>
            <person name="Lucas S."/>
            <person name="Copeland A."/>
            <person name="Lapidus A."/>
            <person name="Cheng J.-F."/>
            <person name="Bruce D."/>
            <person name="Goodwin L."/>
            <person name="Pitluck S."/>
            <person name="Land M.L."/>
            <person name="Hauser L."/>
            <person name="Chang Y.-J."/>
            <person name="Jeffries C."/>
            <person name="Anderson I.J."/>
            <person name="Johnson E."/>
            <person name="Loganathan U."/>
            <person name="Mulhopadhyay B."/>
            <person name="Kyrpides N."/>
            <person name="Woyke T.J."/>
        </authorList>
    </citation>
    <scope>NUCLEOTIDE SEQUENCE [LARGE SCALE GENOMIC DNA]</scope>
    <source>
        <strain evidence="10 11">YK9</strain>
    </source>
</reference>
<dbReference type="SUPFAM" id="SSF64182">
    <property type="entry name" value="DHH phosphoesterases"/>
    <property type="match status" value="1"/>
</dbReference>
<feature type="domain" description="Single-stranded-DNA-specific exonuclease RecJ C-terminal" evidence="8">
    <location>
        <begin position="577"/>
        <end position="784"/>
    </location>
</feature>
<dbReference type="STRING" id="717606.PaecuDRAFT_3876"/>
<gene>
    <name evidence="10" type="ORF">PaecuDRAFT_3876</name>
</gene>
<dbReference type="Pfam" id="PF17768">
    <property type="entry name" value="RecJ_OB"/>
    <property type="match status" value="1"/>
</dbReference>
<dbReference type="InterPro" id="IPR004610">
    <property type="entry name" value="RecJ"/>
</dbReference>
<evidence type="ECO:0000256" key="4">
    <source>
        <dbReference type="ARBA" id="ARBA00022801"/>
    </source>
</evidence>
<dbReference type="GO" id="GO:0006281">
    <property type="term" value="P:DNA repair"/>
    <property type="evidence" value="ECO:0007669"/>
    <property type="project" value="InterPro"/>
</dbReference>
<evidence type="ECO:0000313" key="10">
    <source>
        <dbReference type="EMBL" id="EFM09339.1"/>
    </source>
</evidence>
<organism evidence="10 11">
    <name type="scientific">Paenibacillus curdlanolyticus YK9</name>
    <dbReference type="NCBI Taxonomy" id="717606"/>
    <lineage>
        <taxon>Bacteria</taxon>
        <taxon>Bacillati</taxon>
        <taxon>Bacillota</taxon>
        <taxon>Bacilli</taxon>
        <taxon>Bacillales</taxon>
        <taxon>Paenibacillaceae</taxon>
        <taxon>Paenibacillus</taxon>
    </lineage>
</organism>
<dbReference type="InterPro" id="IPR018779">
    <property type="entry name" value="RecJ_C"/>
</dbReference>
<dbReference type="Gene3D" id="3.90.1640.30">
    <property type="match status" value="1"/>
</dbReference>
<evidence type="ECO:0000259" key="7">
    <source>
        <dbReference type="Pfam" id="PF02272"/>
    </source>
</evidence>
<evidence type="ECO:0000256" key="1">
    <source>
        <dbReference type="ARBA" id="ARBA00005915"/>
    </source>
</evidence>
<feature type="domain" description="DHHA1" evidence="7">
    <location>
        <begin position="356"/>
        <end position="445"/>
    </location>
</feature>
<dbReference type="PANTHER" id="PTHR30255:SF2">
    <property type="entry name" value="SINGLE-STRANDED-DNA-SPECIFIC EXONUCLEASE RECJ"/>
    <property type="match status" value="1"/>
</dbReference>
<dbReference type="EMBL" id="AEDD01000011">
    <property type="protein sequence ID" value="EFM09339.1"/>
    <property type="molecule type" value="Genomic_DNA"/>
</dbReference>
<dbReference type="Gene3D" id="3.10.310.30">
    <property type="match status" value="1"/>
</dbReference>
<dbReference type="GO" id="GO:0006310">
    <property type="term" value="P:DNA recombination"/>
    <property type="evidence" value="ECO:0007669"/>
    <property type="project" value="InterPro"/>
</dbReference>
<evidence type="ECO:0000256" key="5">
    <source>
        <dbReference type="ARBA" id="ARBA00022839"/>
    </source>
</evidence>
<sequence length="801" mass="87304">MIRSKTRWSQPDWDERREQAAGHLMQALALPPLVARLLVGRGIESEEAATSFLHGGMELTHDPYLLAGMEAAVQRIRHAIEQEQWIRIYGDYDADGVSSTSLMIHLLERLGAKFDYYIPHRTREGYGMNCAAIDLAAEAGVKLIITVDTGISAVDEIAYAKAKGIEVVVTDHHEPPEVLPDAYSIINPKLPYCQYPYKSLAGVGVAFKLATALLGEAPLDLTDIVALGTIADVMPLNGENRVLVRQGLKEMALRTRPGFLALAETAGVQLQAVTSTNVAFSMAPRINASGRLDHAGGAVELLTTSDQEAAELLAARLDALNRERQRIVEEMVDEAMSQWAEKCRIAAEACQSPPAVIVLAGEGWNAGVIGIVASKMLERYYKPTVVLGIDTETGKCKGSARSIDGFDLHAALTACADLFDHFGGHQAAAGMTLHRDKLDALEQSLSDSAMAWLSPEDWVPKTFIDLACSPKEASLDTIDQLALLEPFGAGNPAPRFLFEQQPVTDKRTMGKESKHLRLALGGQPSRLEAVGFGFGELAERIAFGAQADLVGELSVNEWNGNRKPQLFIQDIRIANVQLFDWRGEREPYAMLRKLLETASRTGRRTLIVTAEHAVRETAAACARTDAAAGTYQLSSYGEPLEETLPVQELIVYGLPSSALALQELSTSLRALESIHLLYPGRSKSSPRSTTRAIFPDRTDFAAAYQSIRRQGRLAESGLAERLSEQIGWPAETIGMMIAVFEELAFITRADGWITVNGTPAKAELSSAVAYQQALLQAEANETLFGTVEQLMELIQRGRMKS</sequence>
<keyword evidence="4" id="KW-0378">Hydrolase</keyword>
<dbReference type="NCBIfam" id="TIGR00644">
    <property type="entry name" value="recJ"/>
    <property type="match status" value="1"/>
</dbReference>
<dbReference type="Proteomes" id="UP000005387">
    <property type="component" value="Unassembled WGS sequence"/>
</dbReference>
<dbReference type="InterPro" id="IPR001667">
    <property type="entry name" value="DDH_dom"/>
</dbReference>
<evidence type="ECO:0000256" key="2">
    <source>
        <dbReference type="ARBA" id="ARBA00019841"/>
    </source>
</evidence>
<accession>E0IDY5</accession>
<dbReference type="Pfam" id="PF10141">
    <property type="entry name" value="ssDNA-exonuc_C"/>
    <property type="match status" value="1"/>
</dbReference>
<evidence type="ECO:0000313" key="11">
    <source>
        <dbReference type="Proteomes" id="UP000005387"/>
    </source>
</evidence>
<name>E0IDY5_9BACL</name>
<evidence type="ECO:0000259" key="9">
    <source>
        <dbReference type="Pfam" id="PF17768"/>
    </source>
</evidence>
<dbReference type="RefSeq" id="WP_006039862.1">
    <property type="nucleotide sequence ID" value="NZ_AEDD01000011.1"/>
</dbReference>